<feature type="chain" id="PRO_5040387958" description="Cupredoxin" evidence="1">
    <location>
        <begin position="21"/>
        <end position="337"/>
    </location>
</feature>
<evidence type="ECO:0008006" key="4">
    <source>
        <dbReference type="Google" id="ProtNLM"/>
    </source>
</evidence>
<accession>A0A9P6D4V1</accession>
<dbReference type="PANTHER" id="PTHR34883:SF15">
    <property type="entry name" value="EXTRACELLULAR SERINE-RICH PROTEIN"/>
    <property type="match status" value="1"/>
</dbReference>
<dbReference type="Proteomes" id="UP000807469">
    <property type="component" value="Unassembled WGS sequence"/>
</dbReference>
<dbReference type="OrthoDB" id="1921208at2759"/>
<dbReference type="EMBL" id="MU155149">
    <property type="protein sequence ID" value="KAF9483879.1"/>
    <property type="molecule type" value="Genomic_DNA"/>
</dbReference>
<reference evidence="2" key="1">
    <citation type="submission" date="2020-11" db="EMBL/GenBank/DDBJ databases">
        <authorList>
            <consortium name="DOE Joint Genome Institute"/>
            <person name="Ahrendt S."/>
            <person name="Riley R."/>
            <person name="Andreopoulos W."/>
            <person name="Labutti K."/>
            <person name="Pangilinan J."/>
            <person name="Ruiz-Duenas F.J."/>
            <person name="Barrasa J.M."/>
            <person name="Sanchez-Garcia M."/>
            <person name="Camarero S."/>
            <person name="Miyauchi S."/>
            <person name="Serrano A."/>
            <person name="Linde D."/>
            <person name="Babiker R."/>
            <person name="Drula E."/>
            <person name="Ayuso-Fernandez I."/>
            <person name="Pacheco R."/>
            <person name="Padilla G."/>
            <person name="Ferreira P."/>
            <person name="Barriuso J."/>
            <person name="Kellner H."/>
            <person name="Castanera R."/>
            <person name="Alfaro M."/>
            <person name="Ramirez L."/>
            <person name="Pisabarro A.G."/>
            <person name="Kuo A."/>
            <person name="Tritt A."/>
            <person name="Lipzen A."/>
            <person name="He G."/>
            <person name="Yan M."/>
            <person name="Ng V."/>
            <person name="Cullen D."/>
            <person name="Martin F."/>
            <person name="Rosso M.-N."/>
            <person name="Henrissat B."/>
            <person name="Hibbett D."/>
            <person name="Martinez A.T."/>
            <person name="Grigoriev I.V."/>
        </authorList>
    </citation>
    <scope>NUCLEOTIDE SEQUENCE</scope>
    <source>
        <strain evidence="2">CIRM-BRFM 674</strain>
    </source>
</reference>
<dbReference type="AlphaFoldDB" id="A0A9P6D4V1"/>
<dbReference type="SUPFAM" id="SSF49503">
    <property type="entry name" value="Cupredoxins"/>
    <property type="match status" value="2"/>
</dbReference>
<evidence type="ECO:0000313" key="3">
    <source>
        <dbReference type="Proteomes" id="UP000807469"/>
    </source>
</evidence>
<evidence type="ECO:0000313" key="2">
    <source>
        <dbReference type="EMBL" id="KAF9483879.1"/>
    </source>
</evidence>
<comment type="caution">
    <text evidence="2">The sequence shown here is derived from an EMBL/GenBank/DDBJ whole genome shotgun (WGS) entry which is preliminary data.</text>
</comment>
<organism evidence="2 3">
    <name type="scientific">Pholiota conissans</name>
    <dbReference type="NCBI Taxonomy" id="109636"/>
    <lineage>
        <taxon>Eukaryota</taxon>
        <taxon>Fungi</taxon>
        <taxon>Dikarya</taxon>
        <taxon>Basidiomycota</taxon>
        <taxon>Agaricomycotina</taxon>
        <taxon>Agaricomycetes</taxon>
        <taxon>Agaricomycetidae</taxon>
        <taxon>Agaricales</taxon>
        <taxon>Agaricineae</taxon>
        <taxon>Strophariaceae</taxon>
        <taxon>Pholiota</taxon>
    </lineage>
</organism>
<dbReference type="InterPro" id="IPR052953">
    <property type="entry name" value="Ser-rich/MCO-related"/>
</dbReference>
<dbReference type="PANTHER" id="PTHR34883">
    <property type="entry name" value="SERINE-RICH PROTEIN, PUTATIVE-RELATED-RELATED"/>
    <property type="match status" value="1"/>
</dbReference>
<dbReference type="InterPro" id="IPR008972">
    <property type="entry name" value="Cupredoxin"/>
</dbReference>
<keyword evidence="3" id="KW-1185">Reference proteome</keyword>
<keyword evidence="1" id="KW-0732">Signal</keyword>
<name>A0A9P6D4V1_9AGAR</name>
<sequence>MHYLAVISTFLLAVSHTAVAATIFRVVVGGPDGAVTFNPSSVNATIGDTVRFVFQQKNHTVTQSSLETPCSPLPDGLDSGFIPVAATQTDNFPSADLPIKDLNPKWFYCRQANHCQLGMVFAVNPGSNLAQFQAAAKSSGAATTTGALTTTTAPSTTAPSSDATNTASIPIIPTNGVNHKIIVGGLNIIAFSPSNISAAVGDTITFEFHQKNHTVTASSFDTPCRALSSTSTTGQLGFDSGFNFVDASVTSNFPTFTIAVNDTNPIWAYCRQVNHCGQGMVFAVNAVESGSKNFSAFQALAKQQNGTTIPPTSNAPAAHATSYVPALLAFFTLVLLV</sequence>
<feature type="signal peptide" evidence="1">
    <location>
        <begin position="1"/>
        <end position="20"/>
    </location>
</feature>
<gene>
    <name evidence="2" type="ORF">BDN70DRAFT_245576</name>
</gene>
<protein>
    <recommendedName>
        <fullName evidence="4">Cupredoxin</fullName>
    </recommendedName>
</protein>
<proteinExistence type="predicted"/>
<dbReference type="CDD" id="cd00920">
    <property type="entry name" value="Cupredoxin"/>
    <property type="match status" value="2"/>
</dbReference>
<dbReference type="Gene3D" id="2.60.40.420">
    <property type="entry name" value="Cupredoxins - blue copper proteins"/>
    <property type="match status" value="2"/>
</dbReference>
<evidence type="ECO:0000256" key="1">
    <source>
        <dbReference type="SAM" id="SignalP"/>
    </source>
</evidence>